<feature type="transmembrane region" description="Helical" evidence="3">
    <location>
        <begin position="875"/>
        <end position="896"/>
    </location>
</feature>
<organism evidence="5 6">
    <name type="scientific">Bugula neritina</name>
    <name type="common">Brown bryozoan</name>
    <name type="synonym">Sertularia neritina</name>
    <dbReference type="NCBI Taxonomy" id="10212"/>
    <lineage>
        <taxon>Eukaryota</taxon>
        <taxon>Metazoa</taxon>
        <taxon>Spiralia</taxon>
        <taxon>Lophotrochozoa</taxon>
        <taxon>Bryozoa</taxon>
        <taxon>Gymnolaemata</taxon>
        <taxon>Cheilostomatida</taxon>
        <taxon>Flustrina</taxon>
        <taxon>Buguloidea</taxon>
        <taxon>Bugulidae</taxon>
        <taxon>Bugula</taxon>
    </lineage>
</organism>
<evidence type="ECO:0000256" key="3">
    <source>
        <dbReference type="SAM" id="Phobius"/>
    </source>
</evidence>
<evidence type="ECO:0000313" key="5">
    <source>
        <dbReference type="EMBL" id="KAF6019001.1"/>
    </source>
</evidence>
<evidence type="ECO:0000313" key="6">
    <source>
        <dbReference type="Proteomes" id="UP000593567"/>
    </source>
</evidence>
<evidence type="ECO:0000256" key="2">
    <source>
        <dbReference type="SAM" id="MobiDB-lite"/>
    </source>
</evidence>
<dbReference type="GO" id="GO:0016020">
    <property type="term" value="C:membrane"/>
    <property type="evidence" value="ECO:0007669"/>
    <property type="project" value="TreeGrafter"/>
</dbReference>
<name>A0A7J7J002_BUGNE</name>
<feature type="transmembrane region" description="Helical" evidence="3">
    <location>
        <begin position="810"/>
        <end position="830"/>
    </location>
</feature>
<dbReference type="InterPro" id="IPR000731">
    <property type="entry name" value="SSD"/>
</dbReference>
<feature type="transmembrane region" description="Helical" evidence="3">
    <location>
        <begin position="902"/>
        <end position="930"/>
    </location>
</feature>
<keyword evidence="3" id="KW-0812">Transmembrane</keyword>
<comment type="similarity">
    <text evidence="1">Belongs to the patched family.</text>
</comment>
<keyword evidence="3" id="KW-1133">Transmembrane helix</keyword>
<accession>A0A7J7J002</accession>
<dbReference type="InterPro" id="IPR051697">
    <property type="entry name" value="Patched_domain-protein"/>
</dbReference>
<sequence length="1083" mass="121476">MPIKLLQMSISWFQANSHFKMQKPSEGSYEDSGLEVSYMKGARSVPTTEQPVHQVDLEQVELEDGLNEASPMQEAAEPSGNKRCQRNALQRIGSSVSHTLETFFYNLGHGIASSPWTVILCCFLVSALCGLGMIKFEVKDSSAPIWIPVTSKVQANQLWTEKEFPLRARYNVILVTADNILSPAALREMSEIDTAVKQMVEYNNSQNDILEFNWTSICIPYGPGKCVSRSILELWEFDESRINKLKSSSEIINLLAYTERSPVFDDPFEGSDWLGDLTFNIDGGIINAKAAKLVYAIKATSGDELNTRIDAPDLLWETRFVSLAQRFGKREGGALKSVDVKAVRSFRDESDQSFEADVILLAAGIVIIICYVAIVMGKFNEVEHKVYLALVGVFGIGLAILVSYGLASALGQFYGPIHPILPFLLLGLGVDDMFVIIEAWNNLSTFEKQKPLPEKVAIAMKHAGVSITVTSVTDFVAFAIGASTALPALKSFCIYAALGILFLFIMQSTFFVAWLTIDQRRQNASRDACCIWIKYYNFVPNKCSQFQFLPWILRKFLAPALTTTPIKVLVLTLVMCLLGVSSYGTYLLKTDSNLAWFLPTDSYLTRFFNRYDTYFGDGMLSDLYIGNVTYYNDTDRIEAMVNDIESSGYIIEGSLVNWHREYIAWLETREANNVAYYGLDLPWMYYGYPEKEQDYFTLLNVFVGKYERQYYPLLKWNDTNPNNTRRLEASKISFRIKDLESTDAKVKCLTFFENLTESHYGREAFVWSPGFRNWETNRVIGNELYTNLGLAFAAVFIVTLLLVANLRVCLLVCLSVIITLVNVCGMMHFWNLTIDILTSILLILSLGLAIDYSAHIGHTFMTVAGTRNERAKITVATMGSAVINGGFSTFLAFILLATSNSYVFITFFKVFFLVVVFGLFNGLGLLPVLLSWIGPEPYLTATHKSITSNMSITLKDLSGSKHAVDIDRLLAGKDRSVAIPNTTNQQKVELYIEGLPDRQELEGGERDGSQFDEESLQLFNRKPDNARGISTQEELDKMLSDLEQQVSGAAKSSSTAGNVQPRQFNFTNHNDIIGDCERYLNRI</sequence>
<evidence type="ECO:0000256" key="1">
    <source>
        <dbReference type="ARBA" id="ARBA00005585"/>
    </source>
</evidence>
<protein>
    <submittedName>
        <fullName evidence="5">PTCHD3</fullName>
    </submittedName>
</protein>
<evidence type="ECO:0000259" key="4">
    <source>
        <dbReference type="PROSITE" id="PS50156"/>
    </source>
</evidence>
<feature type="transmembrane region" description="Helical" evidence="3">
    <location>
        <begin position="836"/>
        <end position="854"/>
    </location>
</feature>
<dbReference type="EMBL" id="VXIV02003260">
    <property type="protein sequence ID" value="KAF6019001.1"/>
    <property type="molecule type" value="Genomic_DNA"/>
</dbReference>
<feature type="transmembrane region" description="Helical" evidence="3">
    <location>
        <begin position="494"/>
        <end position="517"/>
    </location>
</feature>
<feature type="transmembrane region" description="Helical" evidence="3">
    <location>
        <begin position="568"/>
        <end position="588"/>
    </location>
</feature>
<dbReference type="Gene3D" id="1.20.1640.10">
    <property type="entry name" value="Multidrug efflux transporter AcrB transmembrane domain"/>
    <property type="match status" value="2"/>
</dbReference>
<feature type="transmembrane region" description="Helical" evidence="3">
    <location>
        <begin position="358"/>
        <end position="379"/>
    </location>
</feature>
<gene>
    <name evidence="5" type="ORF">EB796_022700</name>
</gene>
<dbReference type="SUPFAM" id="SSF82866">
    <property type="entry name" value="Multidrug efflux transporter AcrB transmembrane domain"/>
    <property type="match status" value="2"/>
</dbReference>
<dbReference type="PANTHER" id="PTHR10796:SF130">
    <property type="entry name" value="PATCHED DOMAIN-CONTAINING PROTEIN 3-LIKE PROTEIN"/>
    <property type="match status" value="1"/>
</dbReference>
<keyword evidence="3" id="KW-0472">Membrane</keyword>
<dbReference type="PANTHER" id="PTHR10796">
    <property type="entry name" value="PATCHED-RELATED"/>
    <property type="match status" value="1"/>
</dbReference>
<feature type="region of interest" description="Disordered" evidence="2">
    <location>
        <begin position="1044"/>
        <end position="1067"/>
    </location>
</feature>
<dbReference type="AlphaFoldDB" id="A0A7J7J002"/>
<feature type="transmembrane region" description="Helical" evidence="3">
    <location>
        <begin position="784"/>
        <end position="803"/>
    </location>
</feature>
<dbReference type="OrthoDB" id="6510177at2759"/>
<dbReference type="Pfam" id="PF12349">
    <property type="entry name" value="Sterol-sensing"/>
    <property type="match status" value="1"/>
</dbReference>
<dbReference type="InterPro" id="IPR053958">
    <property type="entry name" value="HMGCR/SNAP/NPC1-like_SSD"/>
</dbReference>
<dbReference type="Proteomes" id="UP000593567">
    <property type="component" value="Unassembled WGS sequence"/>
</dbReference>
<feature type="transmembrane region" description="Helical" evidence="3">
    <location>
        <begin position="419"/>
        <end position="441"/>
    </location>
</feature>
<feature type="domain" description="SSD" evidence="4">
    <location>
        <begin position="357"/>
        <end position="517"/>
    </location>
</feature>
<comment type="caution">
    <text evidence="5">The sequence shown here is derived from an EMBL/GenBank/DDBJ whole genome shotgun (WGS) entry which is preliminary data.</text>
</comment>
<proteinExistence type="inferred from homology"/>
<keyword evidence="6" id="KW-1185">Reference proteome</keyword>
<feature type="transmembrane region" description="Helical" evidence="3">
    <location>
        <begin position="386"/>
        <end position="407"/>
    </location>
</feature>
<dbReference type="PROSITE" id="PS50156">
    <property type="entry name" value="SSD"/>
    <property type="match status" value="1"/>
</dbReference>
<reference evidence="5" key="1">
    <citation type="submission" date="2020-06" db="EMBL/GenBank/DDBJ databases">
        <title>Draft genome of Bugula neritina, a colonial animal packing powerful symbionts and potential medicines.</title>
        <authorList>
            <person name="Rayko M."/>
        </authorList>
    </citation>
    <scope>NUCLEOTIDE SEQUENCE [LARGE SCALE GENOMIC DNA]</scope>
    <source>
        <strain evidence="5">Kwan_BN1</strain>
    </source>
</reference>
<feature type="transmembrane region" description="Helical" evidence="3">
    <location>
        <begin position="462"/>
        <end position="482"/>
    </location>
</feature>